<feature type="transmembrane region" description="Helical" evidence="9">
    <location>
        <begin position="476"/>
        <end position="495"/>
    </location>
</feature>
<dbReference type="PANTHER" id="PTHR48022">
    <property type="entry name" value="PLASTIDIC GLUCOSE TRANSPORTER 4"/>
    <property type="match status" value="1"/>
</dbReference>
<keyword evidence="6 9" id="KW-0472">Membrane</keyword>
<evidence type="ECO:0000256" key="5">
    <source>
        <dbReference type="ARBA" id="ARBA00022989"/>
    </source>
</evidence>
<comment type="subcellular location">
    <subcellularLocation>
        <location evidence="1">Membrane</location>
        <topology evidence="1">Multi-pass membrane protein</topology>
    </subcellularLocation>
</comment>
<dbReference type="EMBL" id="JAWDJX010000046">
    <property type="protein sequence ID" value="KAK3048697.1"/>
    <property type="molecule type" value="Genomic_DNA"/>
</dbReference>
<dbReference type="PRINTS" id="PR00171">
    <property type="entry name" value="SUGRTRNSPORT"/>
</dbReference>
<name>A0AAJ0DES4_9PEZI</name>
<evidence type="ECO:0000256" key="9">
    <source>
        <dbReference type="SAM" id="Phobius"/>
    </source>
</evidence>
<dbReference type="InterPro" id="IPR003663">
    <property type="entry name" value="Sugar/inositol_transpt"/>
</dbReference>
<gene>
    <name evidence="11" type="ORF">LTR09_010006</name>
</gene>
<dbReference type="Proteomes" id="UP001271007">
    <property type="component" value="Unassembled WGS sequence"/>
</dbReference>
<proteinExistence type="inferred from homology"/>
<feature type="transmembrane region" description="Helical" evidence="9">
    <location>
        <begin position="404"/>
        <end position="423"/>
    </location>
</feature>
<feature type="transmembrane region" description="Helical" evidence="9">
    <location>
        <begin position="184"/>
        <end position="202"/>
    </location>
</feature>
<feature type="region of interest" description="Disordered" evidence="8">
    <location>
        <begin position="1"/>
        <end position="42"/>
    </location>
</feature>
<feature type="domain" description="Major facilitator superfamily (MFS) profile" evidence="10">
    <location>
        <begin position="53"/>
        <end position="498"/>
    </location>
</feature>
<reference evidence="11" key="1">
    <citation type="submission" date="2023-04" db="EMBL/GenBank/DDBJ databases">
        <title>Black Yeasts Isolated from many extreme environments.</title>
        <authorList>
            <person name="Coleine C."/>
            <person name="Stajich J.E."/>
            <person name="Selbmann L."/>
        </authorList>
    </citation>
    <scope>NUCLEOTIDE SEQUENCE</scope>
    <source>
        <strain evidence="11">CCFEE 5312</strain>
    </source>
</reference>
<dbReference type="PROSITE" id="PS00217">
    <property type="entry name" value="SUGAR_TRANSPORT_2"/>
    <property type="match status" value="1"/>
</dbReference>
<feature type="transmembrane region" description="Helical" evidence="9">
    <location>
        <begin position="343"/>
        <end position="365"/>
    </location>
</feature>
<dbReference type="Gene3D" id="1.20.1250.20">
    <property type="entry name" value="MFS general substrate transporter like domains"/>
    <property type="match status" value="1"/>
</dbReference>
<dbReference type="FunFam" id="1.20.1250.20:FF:000090">
    <property type="entry name" value="MFS sugar transporter, putative"/>
    <property type="match status" value="1"/>
</dbReference>
<feature type="transmembrane region" description="Helical" evidence="9">
    <location>
        <begin position="91"/>
        <end position="113"/>
    </location>
</feature>
<feature type="transmembrane region" description="Helical" evidence="9">
    <location>
        <begin position="50"/>
        <end position="71"/>
    </location>
</feature>
<evidence type="ECO:0000259" key="10">
    <source>
        <dbReference type="PROSITE" id="PS50850"/>
    </source>
</evidence>
<feature type="transmembrane region" description="Helical" evidence="9">
    <location>
        <begin position="149"/>
        <end position="172"/>
    </location>
</feature>
<sequence length="520" mass="56727">MQNERATIGEGGDDSDSTSSPDQPLLGERALRQKNPPRTSKMTSKRRLRAYWLGIVVCMGGFLFGYDSGIIGGVLTLASYEHDFRYGKNEATYVSSLAVGLQQLGAFVACFAIWPITHELGRKKAIVICSLIFILGAIIQTINTHSTSAFFVGRVVAGLGLGGSSVVVPMFSSEMTPKEIRGQVGSFYQLMFTLGIFTSYWIDYAVAKGIADTSSAQWQIPVGLQIFFAALLGIGTLTLKESVRWLTQKGRYEEAWESLKWIRASDDQDVVWEMEEIRTGVELAAHAREGFLLKEMLQKDNASRTITAIAVFTAQQATGATAFAYFAPQYFKLLVGDKGNSDLLLTAIFGAVKFLACLLFVVFVADNVARKAILTGGALFMAACQISTAVVVKTHPANPDEGVTSSGIATVALIYLFVIGYNWSWGPLPWPYVSEIFPTRTREAGVAAGVASQWLFNFVFSLTTPYMIKHLGWGTFLLWGIFDVVIAAYSWFGLLETQGKSLEQIAQQDVGAAAGKNVDD</sequence>
<dbReference type="GO" id="GO:0016020">
    <property type="term" value="C:membrane"/>
    <property type="evidence" value="ECO:0007669"/>
    <property type="project" value="UniProtKB-SubCell"/>
</dbReference>
<feature type="transmembrane region" description="Helical" evidence="9">
    <location>
        <begin position="222"/>
        <end position="239"/>
    </location>
</feature>
<evidence type="ECO:0000256" key="3">
    <source>
        <dbReference type="ARBA" id="ARBA00022448"/>
    </source>
</evidence>
<keyword evidence="3 7" id="KW-0813">Transport</keyword>
<evidence type="ECO:0000313" key="11">
    <source>
        <dbReference type="EMBL" id="KAK3048697.1"/>
    </source>
</evidence>
<keyword evidence="12" id="KW-1185">Reference proteome</keyword>
<evidence type="ECO:0000256" key="2">
    <source>
        <dbReference type="ARBA" id="ARBA00010992"/>
    </source>
</evidence>
<feature type="transmembrane region" description="Helical" evidence="9">
    <location>
        <begin position="306"/>
        <end position="331"/>
    </location>
</feature>
<comment type="similarity">
    <text evidence="2 7">Belongs to the major facilitator superfamily. Sugar transporter (TC 2.A.1.1) family.</text>
</comment>
<feature type="transmembrane region" description="Helical" evidence="9">
    <location>
        <begin position="372"/>
        <end position="392"/>
    </location>
</feature>
<organism evidence="11 12">
    <name type="scientific">Extremus antarcticus</name>
    <dbReference type="NCBI Taxonomy" id="702011"/>
    <lineage>
        <taxon>Eukaryota</taxon>
        <taxon>Fungi</taxon>
        <taxon>Dikarya</taxon>
        <taxon>Ascomycota</taxon>
        <taxon>Pezizomycotina</taxon>
        <taxon>Dothideomycetes</taxon>
        <taxon>Dothideomycetidae</taxon>
        <taxon>Mycosphaerellales</taxon>
        <taxon>Extremaceae</taxon>
        <taxon>Extremus</taxon>
    </lineage>
</organism>
<evidence type="ECO:0000256" key="8">
    <source>
        <dbReference type="SAM" id="MobiDB-lite"/>
    </source>
</evidence>
<dbReference type="Pfam" id="PF00083">
    <property type="entry name" value="Sugar_tr"/>
    <property type="match status" value="1"/>
</dbReference>
<dbReference type="InterPro" id="IPR020846">
    <property type="entry name" value="MFS_dom"/>
</dbReference>
<dbReference type="InterPro" id="IPR005828">
    <property type="entry name" value="MFS_sugar_transport-like"/>
</dbReference>
<evidence type="ECO:0000256" key="7">
    <source>
        <dbReference type="RuleBase" id="RU003346"/>
    </source>
</evidence>
<feature type="transmembrane region" description="Helical" evidence="9">
    <location>
        <begin position="125"/>
        <end position="143"/>
    </location>
</feature>
<dbReference type="SUPFAM" id="SSF103473">
    <property type="entry name" value="MFS general substrate transporter"/>
    <property type="match status" value="1"/>
</dbReference>
<evidence type="ECO:0000256" key="1">
    <source>
        <dbReference type="ARBA" id="ARBA00004141"/>
    </source>
</evidence>
<keyword evidence="5 9" id="KW-1133">Transmembrane helix</keyword>
<feature type="transmembrane region" description="Helical" evidence="9">
    <location>
        <begin position="444"/>
        <end position="464"/>
    </location>
</feature>
<dbReference type="InterPro" id="IPR050360">
    <property type="entry name" value="MFS_Sugar_Transporters"/>
</dbReference>
<dbReference type="InterPro" id="IPR036259">
    <property type="entry name" value="MFS_trans_sf"/>
</dbReference>
<dbReference type="PANTHER" id="PTHR48022:SF25">
    <property type="entry name" value="QUINATE TRANSPORTER, PUTATIVE (AFU_ORTHOLOGUE AFUA_5G12950)-RELATED"/>
    <property type="match status" value="1"/>
</dbReference>
<accession>A0AAJ0DES4</accession>
<dbReference type="PROSITE" id="PS50850">
    <property type="entry name" value="MFS"/>
    <property type="match status" value="1"/>
</dbReference>
<evidence type="ECO:0000256" key="6">
    <source>
        <dbReference type="ARBA" id="ARBA00023136"/>
    </source>
</evidence>
<keyword evidence="4 9" id="KW-0812">Transmembrane</keyword>
<dbReference type="GO" id="GO:0005351">
    <property type="term" value="F:carbohydrate:proton symporter activity"/>
    <property type="evidence" value="ECO:0007669"/>
    <property type="project" value="TreeGrafter"/>
</dbReference>
<dbReference type="NCBIfam" id="TIGR00879">
    <property type="entry name" value="SP"/>
    <property type="match status" value="1"/>
</dbReference>
<evidence type="ECO:0000256" key="4">
    <source>
        <dbReference type="ARBA" id="ARBA00022692"/>
    </source>
</evidence>
<protein>
    <recommendedName>
        <fullName evidence="10">Major facilitator superfamily (MFS) profile domain-containing protein</fullName>
    </recommendedName>
</protein>
<comment type="caution">
    <text evidence="11">The sequence shown here is derived from an EMBL/GenBank/DDBJ whole genome shotgun (WGS) entry which is preliminary data.</text>
</comment>
<dbReference type="AlphaFoldDB" id="A0AAJ0DES4"/>
<dbReference type="InterPro" id="IPR005829">
    <property type="entry name" value="Sugar_transporter_CS"/>
</dbReference>
<evidence type="ECO:0000313" key="12">
    <source>
        <dbReference type="Proteomes" id="UP001271007"/>
    </source>
</evidence>